<name>A0AAV7MKK9_PLEWA</name>
<proteinExistence type="predicted"/>
<evidence type="ECO:0000313" key="2">
    <source>
        <dbReference type="EMBL" id="KAJ1104310.1"/>
    </source>
</evidence>
<protein>
    <submittedName>
        <fullName evidence="2">Uncharacterized protein</fullName>
    </submittedName>
</protein>
<reference evidence="2" key="1">
    <citation type="journal article" date="2022" name="bioRxiv">
        <title>Sequencing and chromosome-scale assembly of the giantPleurodeles waltlgenome.</title>
        <authorList>
            <person name="Brown T."/>
            <person name="Elewa A."/>
            <person name="Iarovenko S."/>
            <person name="Subramanian E."/>
            <person name="Araus A.J."/>
            <person name="Petzold A."/>
            <person name="Susuki M."/>
            <person name="Suzuki K.-i.T."/>
            <person name="Hayashi T."/>
            <person name="Toyoda A."/>
            <person name="Oliveira C."/>
            <person name="Osipova E."/>
            <person name="Leigh N.D."/>
            <person name="Simon A."/>
            <person name="Yun M.H."/>
        </authorList>
    </citation>
    <scope>NUCLEOTIDE SEQUENCE</scope>
    <source>
        <strain evidence="2">20211129_DDA</strain>
        <tissue evidence="2">Liver</tissue>
    </source>
</reference>
<feature type="region of interest" description="Disordered" evidence="1">
    <location>
        <begin position="131"/>
        <end position="157"/>
    </location>
</feature>
<organism evidence="2 3">
    <name type="scientific">Pleurodeles waltl</name>
    <name type="common">Iberian ribbed newt</name>
    <dbReference type="NCBI Taxonomy" id="8319"/>
    <lineage>
        <taxon>Eukaryota</taxon>
        <taxon>Metazoa</taxon>
        <taxon>Chordata</taxon>
        <taxon>Craniata</taxon>
        <taxon>Vertebrata</taxon>
        <taxon>Euteleostomi</taxon>
        <taxon>Amphibia</taxon>
        <taxon>Batrachia</taxon>
        <taxon>Caudata</taxon>
        <taxon>Salamandroidea</taxon>
        <taxon>Salamandridae</taxon>
        <taxon>Pleurodelinae</taxon>
        <taxon>Pleurodeles</taxon>
    </lineage>
</organism>
<gene>
    <name evidence="2" type="ORF">NDU88_001722</name>
</gene>
<dbReference type="EMBL" id="JANPWB010000013">
    <property type="protein sequence ID" value="KAJ1104310.1"/>
    <property type="molecule type" value="Genomic_DNA"/>
</dbReference>
<evidence type="ECO:0000313" key="3">
    <source>
        <dbReference type="Proteomes" id="UP001066276"/>
    </source>
</evidence>
<keyword evidence="3" id="KW-1185">Reference proteome</keyword>
<comment type="caution">
    <text evidence="2">The sequence shown here is derived from an EMBL/GenBank/DDBJ whole genome shotgun (WGS) entry which is preliminary data.</text>
</comment>
<dbReference type="Proteomes" id="UP001066276">
    <property type="component" value="Chromosome 9"/>
</dbReference>
<sequence>MVYMYEGKDHGVGSIAFSVTQDCSVERGVVLEPSRGPMLLLALFALHASSVPVSVGVFSGVGKAGRVGVAVRCAPLVVRPLVADPVTPGRKGEGGEALGDASLLFRALMVVGSVLPLRQLSIRREGGVRRRPGLLPAPGAAVEPLSRRGQGRRTRSLPLQASARDASLRVGVIPHSRPRLRGLP</sequence>
<dbReference type="AlphaFoldDB" id="A0AAV7MKK9"/>
<evidence type="ECO:0000256" key="1">
    <source>
        <dbReference type="SAM" id="MobiDB-lite"/>
    </source>
</evidence>
<accession>A0AAV7MKK9</accession>